<dbReference type="EMBL" id="CP013099">
    <property type="protein sequence ID" value="ALP52214.1"/>
    <property type="molecule type" value="Genomic_DNA"/>
</dbReference>
<sequence>MTDSKQTPDVDVPAWDVALANLAKEEFDKKGAPLTLDDFTDLAKEYTIRLDDIMVTMFEMVIAGEWQYEGEQRIERNTLNELYVGGRLHAKDLEPFSGGWRPQD</sequence>
<evidence type="ECO:0000313" key="1">
    <source>
        <dbReference type="EMBL" id="ALP52214.1"/>
    </source>
</evidence>
<dbReference type="Proteomes" id="UP000055136">
    <property type="component" value="Chromosome"/>
</dbReference>
<keyword evidence="2" id="KW-1185">Reference proteome</keyword>
<dbReference type="AlphaFoldDB" id="A0A0S2TAQ7"/>
<dbReference type="STRING" id="1748243.Tel_03100"/>
<protein>
    <submittedName>
        <fullName evidence="1">Uncharacterized protein</fullName>
    </submittedName>
</protein>
<name>A0A0S2TAQ7_9GAMM</name>
<proteinExistence type="predicted"/>
<accession>A0A0S2TAQ7</accession>
<evidence type="ECO:0000313" key="2">
    <source>
        <dbReference type="Proteomes" id="UP000055136"/>
    </source>
</evidence>
<organism evidence="1 2">
    <name type="scientific">Candidatus Tenderia electrophaga</name>
    <dbReference type="NCBI Taxonomy" id="1748243"/>
    <lineage>
        <taxon>Bacteria</taxon>
        <taxon>Pseudomonadati</taxon>
        <taxon>Pseudomonadota</taxon>
        <taxon>Gammaproteobacteria</taxon>
        <taxon>Candidatus Tenderiales</taxon>
        <taxon>Candidatus Tenderiaceae</taxon>
        <taxon>Candidatus Tenderia</taxon>
    </lineage>
</organism>
<dbReference type="KEGG" id="tee:Tel_03100"/>
<reference evidence="1" key="1">
    <citation type="submission" date="2015-10" db="EMBL/GenBank/DDBJ databases">
        <title>Description of Candidatus Tenderia electrophaga gen. nov, sp. nov., an Uncultivated Electroautotroph from a Biocathode Enrichment.</title>
        <authorList>
            <person name="Eddie B.J."/>
            <person name="Malanoski A.P."/>
            <person name="Wang Z."/>
            <person name="Hall R.J."/>
            <person name="Oh S.D."/>
            <person name="Heiner C."/>
            <person name="Lin B."/>
            <person name="Strycharz-Glaven S.M."/>
        </authorList>
    </citation>
    <scope>NUCLEOTIDE SEQUENCE [LARGE SCALE GENOMIC DNA]</scope>
    <source>
        <strain evidence="1">NRL1</strain>
    </source>
</reference>
<gene>
    <name evidence="1" type="ORF">Tel_03100</name>
</gene>